<evidence type="ECO:0000259" key="2">
    <source>
        <dbReference type="PROSITE" id="PS51767"/>
    </source>
</evidence>
<dbReference type="STRING" id="763665.A0A2G5BBS7"/>
<dbReference type="Proteomes" id="UP000242474">
    <property type="component" value="Unassembled WGS sequence"/>
</dbReference>
<dbReference type="AlphaFoldDB" id="A0A2G5BBS7"/>
<dbReference type="InterPro" id="IPR001461">
    <property type="entry name" value="Aspartic_peptidase_A1"/>
</dbReference>
<name>A0A2G5BBS7_COERN</name>
<proteinExistence type="inferred from homology"/>
<dbReference type="OrthoDB" id="771136at2759"/>
<keyword evidence="3" id="KW-0645">Protease</keyword>
<protein>
    <submittedName>
        <fullName evidence="3">Acid protease</fullName>
    </submittedName>
</protein>
<dbReference type="PRINTS" id="PR00792">
    <property type="entry name" value="PEPSIN"/>
</dbReference>
<dbReference type="PANTHER" id="PTHR47966:SF51">
    <property type="entry name" value="BETA-SITE APP-CLEAVING ENZYME, ISOFORM A-RELATED"/>
    <property type="match status" value="1"/>
</dbReference>
<dbReference type="InterPro" id="IPR021109">
    <property type="entry name" value="Peptidase_aspartic_dom_sf"/>
</dbReference>
<evidence type="ECO:0000256" key="1">
    <source>
        <dbReference type="ARBA" id="ARBA00007447"/>
    </source>
</evidence>
<evidence type="ECO:0000313" key="3">
    <source>
        <dbReference type="EMBL" id="PIA16460.1"/>
    </source>
</evidence>
<dbReference type="Gene3D" id="2.40.70.10">
    <property type="entry name" value="Acid Proteases"/>
    <property type="match status" value="1"/>
</dbReference>
<accession>A0A2G5BBS7</accession>
<dbReference type="EMBL" id="KZ303499">
    <property type="protein sequence ID" value="PIA16460.1"/>
    <property type="molecule type" value="Genomic_DNA"/>
</dbReference>
<dbReference type="SUPFAM" id="SSF50630">
    <property type="entry name" value="Acid proteases"/>
    <property type="match status" value="1"/>
</dbReference>
<evidence type="ECO:0000313" key="4">
    <source>
        <dbReference type="Proteomes" id="UP000242474"/>
    </source>
</evidence>
<keyword evidence="3" id="KW-0378">Hydrolase</keyword>
<dbReference type="GO" id="GO:0004190">
    <property type="term" value="F:aspartic-type endopeptidase activity"/>
    <property type="evidence" value="ECO:0007669"/>
    <property type="project" value="InterPro"/>
</dbReference>
<dbReference type="Pfam" id="PF00026">
    <property type="entry name" value="Asp"/>
    <property type="match status" value="1"/>
</dbReference>
<comment type="similarity">
    <text evidence="1">Belongs to the peptidase A1 family.</text>
</comment>
<keyword evidence="4" id="KW-1185">Reference proteome</keyword>
<gene>
    <name evidence="3" type="ORF">COEREDRAFT_86865</name>
</gene>
<dbReference type="PANTHER" id="PTHR47966">
    <property type="entry name" value="BETA-SITE APP-CLEAVING ENZYME, ISOFORM A-RELATED"/>
    <property type="match status" value="1"/>
</dbReference>
<feature type="domain" description="Peptidase A1" evidence="2">
    <location>
        <begin position="1"/>
        <end position="158"/>
    </location>
</feature>
<dbReference type="PROSITE" id="PS51767">
    <property type="entry name" value="PEPTIDASE_A1"/>
    <property type="match status" value="1"/>
</dbReference>
<dbReference type="InterPro" id="IPR033121">
    <property type="entry name" value="PEPTIDASE_A1"/>
</dbReference>
<reference evidence="3 4" key="1">
    <citation type="journal article" date="2015" name="Genome Biol. Evol.">
        <title>Phylogenomic analyses indicate that early fungi evolved digesting cell walls of algal ancestors of land plants.</title>
        <authorList>
            <person name="Chang Y."/>
            <person name="Wang S."/>
            <person name="Sekimoto S."/>
            <person name="Aerts A.L."/>
            <person name="Choi C."/>
            <person name="Clum A."/>
            <person name="LaButti K.M."/>
            <person name="Lindquist E.A."/>
            <person name="Yee Ngan C."/>
            <person name="Ohm R.A."/>
            <person name="Salamov A.A."/>
            <person name="Grigoriev I.V."/>
            <person name="Spatafora J.W."/>
            <person name="Berbee M.L."/>
        </authorList>
    </citation>
    <scope>NUCLEOTIDE SEQUENCE [LARGE SCALE GENOMIC DNA]</scope>
    <source>
        <strain evidence="3 4">NRRL 1564</strain>
    </source>
</reference>
<sequence length="165" mass="17910">MDNPSLSFYLFNTNKGGYGKMILGGYNKKLFEGDPSWAKMHLKGYCEFGDNNVELENAGAAINTGSLLLSMSTMLADLLNKENGVKYNLASQHTVGCNKISLLLPFTLQFSGKKVGASLGFIGNNIPRPLGSLWIIGDVFLRKLYTVYNLSNDGAGFANACKCGY</sequence>
<dbReference type="GO" id="GO:0006508">
    <property type="term" value="P:proteolysis"/>
    <property type="evidence" value="ECO:0007669"/>
    <property type="project" value="UniProtKB-KW"/>
</dbReference>
<organism evidence="3 4">
    <name type="scientific">Coemansia reversa (strain ATCC 12441 / NRRL 1564)</name>
    <dbReference type="NCBI Taxonomy" id="763665"/>
    <lineage>
        <taxon>Eukaryota</taxon>
        <taxon>Fungi</taxon>
        <taxon>Fungi incertae sedis</taxon>
        <taxon>Zoopagomycota</taxon>
        <taxon>Kickxellomycotina</taxon>
        <taxon>Kickxellomycetes</taxon>
        <taxon>Kickxellales</taxon>
        <taxon>Kickxellaceae</taxon>
        <taxon>Coemansia</taxon>
    </lineage>
</organism>